<dbReference type="InterPro" id="IPR050509">
    <property type="entry name" value="CoA-transferase_III"/>
</dbReference>
<evidence type="ECO:0000313" key="3">
    <source>
        <dbReference type="Proteomes" id="UP000298050"/>
    </source>
</evidence>
<accession>A0A4Z0M113</accession>
<sequence>MGALSGYRVIELAGIGPCPMAGMLLADMGADVICVDRSHRRDPLYARDMSRRGKKSMVVDLKTPQGRDLLLELVATADVLLEGFRPGVAEKLGIGPADCAAMNPALVYGRMTGWGQEGPLAHSAGHDINYIALSGALHAVGPADGKPVVPLNLVGDFGGGSLFLVTGVLAALLEARASGRGQVVDAAMVDGAANLMWMCHSFHAAGFWDLSRRGVNTLDGGAFFYDTYATADGEYIALGAIEPQFYAQLLELAGLDPARFRAEEQMDATQWSRLREELAAVFLRKTRAQWCELLEGSDACFSPVLSALEAPAHPHNRARNAYLEVDGFPQPAPAPRFSRTASQVAHGQRLPGADTRDILHGLGLVDADIHALARDGVIHCTDHYTSHSKSPPERSAGGKETP</sequence>
<keyword evidence="3" id="KW-1185">Reference proteome</keyword>
<dbReference type="InterPro" id="IPR044855">
    <property type="entry name" value="CoA-Trfase_III_dom3_sf"/>
</dbReference>
<dbReference type="RefSeq" id="WP_135443476.1">
    <property type="nucleotide sequence ID" value="NZ_SRLE01000007.1"/>
</dbReference>
<feature type="region of interest" description="Disordered" evidence="1">
    <location>
        <begin position="383"/>
        <end position="402"/>
    </location>
</feature>
<reference evidence="2 3" key="1">
    <citation type="submission" date="2019-04" db="EMBL/GenBank/DDBJ databases">
        <title>Taxonomy of novel Haliea sp. from mangrove soil of West Coast of India.</title>
        <authorList>
            <person name="Verma A."/>
            <person name="Kumar P."/>
            <person name="Krishnamurthi S."/>
        </authorList>
    </citation>
    <scope>NUCLEOTIDE SEQUENCE [LARGE SCALE GENOMIC DNA]</scope>
    <source>
        <strain evidence="2 3">SAOS-164</strain>
    </source>
</reference>
<dbReference type="Gene3D" id="3.30.1540.10">
    <property type="entry name" value="formyl-coa transferase, domain 3"/>
    <property type="match status" value="1"/>
</dbReference>
<protein>
    <submittedName>
        <fullName evidence="2">CoA transferase</fullName>
    </submittedName>
</protein>
<gene>
    <name evidence="2" type="ORF">E4634_10085</name>
</gene>
<dbReference type="SUPFAM" id="SSF89796">
    <property type="entry name" value="CoA-transferase family III (CaiB/BaiF)"/>
    <property type="match status" value="1"/>
</dbReference>
<keyword evidence="2" id="KW-0808">Transferase</keyword>
<dbReference type="Pfam" id="PF02515">
    <property type="entry name" value="CoA_transf_3"/>
    <property type="match status" value="1"/>
</dbReference>
<dbReference type="Proteomes" id="UP000298050">
    <property type="component" value="Unassembled WGS sequence"/>
</dbReference>
<name>A0A4Z0M113_9GAMM</name>
<evidence type="ECO:0000313" key="2">
    <source>
        <dbReference type="EMBL" id="TGD73373.1"/>
    </source>
</evidence>
<dbReference type="EMBL" id="SRLE01000007">
    <property type="protein sequence ID" value="TGD73373.1"/>
    <property type="molecule type" value="Genomic_DNA"/>
</dbReference>
<dbReference type="PANTHER" id="PTHR48228">
    <property type="entry name" value="SUCCINYL-COA--D-CITRAMALATE COA-TRANSFERASE"/>
    <property type="match status" value="1"/>
</dbReference>
<dbReference type="Gene3D" id="3.40.50.10540">
    <property type="entry name" value="Crotonobetainyl-coa:carnitine coa-transferase, domain 1"/>
    <property type="match status" value="1"/>
</dbReference>
<dbReference type="PANTHER" id="PTHR48228:SF5">
    <property type="entry name" value="ALPHA-METHYLACYL-COA RACEMASE"/>
    <property type="match status" value="1"/>
</dbReference>
<dbReference type="InterPro" id="IPR023606">
    <property type="entry name" value="CoA-Trfase_III_dom_1_sf"/>
</dbReference>
<dbReference type="AlphaFoldDB" id="A0A4Z0M113"/>
<dbReference type="InterPro" id="IPR003673">
    <property type="entry name" value="CoA-Trfase_fam_III"/>
</dbReference>
<dbReference type="OrthoDB" id="9058532at2"/>
<organism evidence="2 3">
    <name type="scientific">Mangrovimicrobium sediminis</name>
    <dbReference type="NCBI Taxonomy" id="2562682"/>
    <lineage>
        <taxon>Bacteria</taxon>
        <taxon>Pseudomonadati</taxon>
        <taxon>Pseudomonadota</taxon>
        <taxon>Gammaproteobacteria</taxon>
        <taxon>Cellvibrionales</taxon>
        <taxon>Halieaceae</taxon>
        <taxon>Mangrovimicrobium</taxon>
    </lineage>
</organism>
<dbReference type="GO" id="GO:0016740">
    <property type="term" value="F:transferase activity"/>
    <property type="evidence" value="ECO:0007669"/>
    <property type="project" value="UniProtKB-KW"/>
</dbReference>
<evidence type="ECO:0000256" key="1">
    <source>
        <dbReference type="SAM" id="MobiDB-lite"/>
    </source>
</evidence>
<comment type="caution">
    <text evidence="2">The sequence shown here is derived from an EMBL/GenBank/DDBJ whole genome shotgun (WGS) entry which is preliminary data.</text>
</comment>
<proteinExistence type="predicted"/>